<dbReference type="InterPro" id="IPR046869">
    <property type="entry name" value="SLM1/RGC1-like_PH"/>
</dbReference>
<name>K2QNL6_MACPH</name>
<accession>K2QNL6</accession>
<dbReference type="InterPro" id="IPR011993">
    <property type="entry name" value="PH-like_dom_sf"/>
</dbReference>
<proteinExistence type="predicted"/>
<dbReference type="InterPro" id="IPR027267">
    <property type="entry name" value="AH/BAR_dom_sf"/>
</dbReference>
<protein>
    <recommendedName>
        <fullName evidence="3">PH domain-containing protein</fullName>
    </recommendedName>
</protein>
<feature type="compositionally biased region" description="Low complexity" evidence="2">
    <location>
        <begin position="1"/>
        <end position="18"/>
    </location>
</feature>
<evidence type="ECO:0000313" key="5">
    <source>
        <dbReference type="Proteomes" id="UP000007129"/>
    </source>
</evidence>
<dbReference type="HOGENOM" id="CLU_038067_0_0_1"/>
<dbReference type="Pfam" id="PF20400">
    <property type="entry name" value="BAR_4"/>
    <property type="match status" value="1"/>
</dbReference>
<dbReference type="InterPro" id="IPR043453">
    <property type="entry name" value="Slm1_PH"/>
</dbReference>
<dbReference type="eggNOG" id="ENOG502QRAF">
    <property type="taxonomic scope" value="Eukaryota"/>
</dbReference>
<dbReference type="PROSITE" id="PS50003">
    <property type="entry name" value="PH_DOMAIN"/>
    <property type="match status" value="1"/>
</dbReference>
<dbReference type="Gene3D" id="2.30.29.30">
    <property type="entry name" value="Pleckstrin-homology domain (PH domain)/Phosphotyrosine-binding domain (PTB)"/>
    <property type="match status" value="1"/>
</dbReference>
<dbReference type="VEuPathDB" id="FungiDB:MPH_11410"/>
<evidence type="ECO:0000256" key="1">
    <source>
        <dbReference type="ARBA" id="ARBA00022553"/>
    </source>
</evidence>
<dbReference type="SUPFAM" id="SSF50729">
    <property type="entry name" value="PH domain-like"/>
    <property type="match status" value="1"/>
</dbReference>
<sequence>MASPTESTLPTRSTTTTTMGEDGVVGDEDTSEVTKLFQERLQAWKHACGYIEEYITATEKMQLNQAKEYEKVLKTVSSPLREAHHFDQNLGGIAGMFDNIRSNTQGISNSHTETAKALKGQVLPTFERLHAEIKNKNKELTKGVGKQGKVVDKARAVTQKHIELLGQHTAAFESHGGTMTADKDPYVLRRQVLHRLHKQVIEENNNRQDLLAVQGNFAQFEAHVIQTMQQGLGQMMQILTAQQEQTKAMYADIVGTAQCIPTNFEWEGFIQRNNHILIDPNAPPRSVQNIGFPNQDHRATQPLIAGSLERKGKMLRRYDTNFYVVTPSKFLHEYKTDDDFAKDPEPEISLYLPDCVIGAIDGNKFNIKGKDVSKGKVGNAFSMTHEFSYKAHTPSDAEKWYEVLRSCIGQATNETPISPATSRAASTTLSASPSTPDEKTPAPLQTQGITGGETTASPAVASAPTSEPVLFPEVPEWLILIAARTAQGAMHATATLCEIQ</sequence>
<dbReference type="Pfam" id="PF20399">
    <property type="entry name" value="PH_20"/>
    <property type="match status" value="1"/>
</dbReference>
<dbReference type="CDD" id="cd13311">
    <property type="entry name" value="PH_Slm1"/>
    <property type="match status" value="1"/>
</dbReference>
<feature type="compositionally biased region" description="Low complexity" evidence="2">
    <location>
        <begin position="453"/>
        <end position="464"/>
    </location>
</feature>
<dbReference type="PANTHER" id="PTHR31941:SF1">
    <property type="entry name" value="CYTOSKELETAL SIGNALING PROTEIN SLM1"/>
    <property type="match status" value="1"/>
</dbReference>
<comment type="caution">
    <text evidence="4">The sequence shown here is derived from an EMBL/GenBank/DDBJ whole genome shotgun (WGS) entry which is preliminary data.</text>
</comment>
<evidence type="ECO:0000313" key="4">
    <source>
        <dbReference type="EMBL" id="EKG11521.1"/>
    </source>
</evidence>
<dbReference type="EMBL" id="AHHD01000468">
    <property type="protein sequence ID" value="EKG11521.1"/>
    <property type="molecule type" value="Genomic_DNA"/>
</dbReference>
<feature type="domain" description="PH" evidence="3">
    <location>
        <begin position="301"/>
        <end position="409"/>
    </location>
</feature>
<dbReference type="InterPro" id="IPR046868">
    <property type="entry name" value="BAR_4"/>
</dbReference>
<dbReference type="SMART" id="SM00233">
    <property type="entry name" value="PH"/>
    <property type="match status" value="1"/>
</dbReference>
<gene>
    <name evidence="4" type="ORF">MPH_11410</name>
</gene>
<reference evidence="4 5" key="1">
    <citation type="journal article" date="2012" name="BMC Genomics">
        <title>Tools to kill: Genome of one of the most destructive plant pathogenic fungi Macrophomina phaseolina.</title>
        <authorList>
            <person name="Islam M.S."/>
            <person name="Haque M.S."/>
            <person name="Islam M.M."/>
            <person name="Emdad E.M."/>
            <person name="Halim A."/>
            <person name="Hossen Q.M.M."/>
            <person name="Hossain M.Z."/>
            <person name="Ahmed B."/>
            <person name="Rahim S."/>
            <person name="Rahman M.S."/>
            <person name="Alam M.M."/>
            <person name="Hou S."/>
            <person name="Wan X."/>
            <person name="Saito J.A."/>
            <person name="Alam M."/>
        </authorList>
    </citation>
    <scope>NUCLEOTIDE SEQUENCE [LARGE SCALE GENOMIC DNA]</scope>
    <source>
        <strain evidence="4 5">MS6</strain>
    </source>
</reference>
<keyword evidence="1" id="KW-0597">Phosphoprotein</keyword>
<organism evidence="4 5">
    <name type="scientific">Macrophomina phaseolina (strain MS6)</name>
    <name type="common">Charcoal rot fungus</name>
    <dbReference type="NCBI Taxonomy" id="1126212"/>
    <lineage>
        <taxon>Eukaryota</taxon>
        <taxon>Fungi</taxon>
        <taxon>Dikarya</taxon>
        <taxon>Ascomycota</taxon>
        <taxon>Pezizomycotina</taxon>
        <taxon>Dothideomycetes</taxon>
        <taxon>Dothideomycetes incertae sedis</taxon>
        <taxon>Botryosphaeriales</taxon>
        <taxon>Botryosphaeriaceae</taxon>
        <taxon>Macrophomina</taxon>
    </lineage>
</organism>
<dbReference type="SUPFAM" id="SSF103657">
    <property type="entry name" value="BAR/IMD domain-like"/>
    <property type="match status" value="1"/>
</dbReference>
<dbReference type="STRING" id="1126212.K2QNL6"/>
<dbReference type="Proteomes" id="UP000007129">
    <property type="component" value="Unassembled WGS sequence"/>
</dbReference>
<dbReference type="InParanoid" id="K2QNL6"/>
<dbReference type="PANTHER" id="PTHR31941">
    <property type="entry name" value="CYTOSKELETAL SIGNALING PROTEIN SLM1"/>
    <property type="match status" value="1"/>
</dbReference>
<feature type="region of interest" description="Disordered" evidence="2">
    <location>
        <begin position="1"/>
        <end position="27"/>
    </location>
</feature>
<dbReference type="AlphaFoldDB" id="K2QNL6"/>
<dbReference type="InterPro" id="IPR001849">
    <property type="entry name" value="PH_domain"/>
</dbReference>
<feature type="compositionally biased region" description="Low complexity" evidence="2">
    <location>
        <begin position="415"/>
        <end position="435"/>
    </location>
</feature>
<dbReference type="Gene3D" id="1.20.1270.60">
    <property type="entry name" value="Arfaptin homology (AH) domain/BAR domain"/>
    <property type="match status" value="1"/>
</dbReference>
<dbReference type="OrthoDB" id="2264563at2759"/>
<evidence type="ECO:0000259" key="3">
    <source>
        <dbReference type="PROSITE" id="PS50003"/>
    </source>
</evidence>
<feature type="region of interest" description="Disordered" evidence="2">
    <location>
        <begin position="414"/>
        <end position="464"/>
    </location>
</feature>
<evidence type="ECO:0000256" key="2">
    <source>
        <dbReference type="SAM" id="MobiDB-lite"/>
    </source>
</evidence>